<sequence>MLQICVQQRRRTHMMVRLLQGTTYAQTTSMTHTSSSNSLLLKPTKRLPAPRGVGIDIGNASDSIVLTNTSHTVTYTIPEGHTVIGHGSFGWTTVIDGSGGLVAGAPRYIRNCVVTPVVPPSPRSLSCLGDIPKSMSTPDPEPDWRKGITETSGWT</sequence>
<dbReference type="AlphaFoldDB" id="A0A8H5C5Z6"/>
<dbReference type="Proteomes" id="UP000559256">
    <property type="component" value="Unassembled WGS sequence"/>
</dbReference>
<accession>A0A8H5C5Z6</accession>
<gene>
    <name evidence="2" type="ORF">D9758_017964</name>
</gene>
<evidence type="ECO:0000256" key="1">
    <source>
        <dbReference type="SAM" id="MobiDB-lite"/>
    </source>
</evidence>
<keyword evidence="3" id="KW-1185">Reference proteome</keyword>
<feature type="region of interest" description="Disordered" evidence="1">
    <location>
        <begin position="129"/>
        <end position="155"/>
    </location>
</feature>
<name>A0A8H5C5Z6_9AGAR</name>
<organism evidence="2 3">
    <name type="scientific">Tetrapyrgos nigripes</name>
    <dbReference type="NCBI Taxonomy" id="182062"/>
    <lineage>
        <taxon>Eukaryota</taxon>
        <taxon>Fungi</taxon>
        <taxon>Dikarya</taxon>
        <taxon>Basidiomycota</taxon>
        <taxon>Agaricomycotina</taxon>
        <taxon>Agaricomycetes</taxon>
        <taxon>Agaricomycetidae</taxon>
        <taxon>Agaricales</taxon>
        <taxon>Marasmiineae</taxon>
        <taxon>Marasmiaceae</taxon>
        <taxon>Tetrapyrgos</taxon>
    </lineage>
</organism>
<dbReference type="EMBL" id="JAACJM010000240">
    <property type="protein sequence ID" value="KAF5335583.1"/>
    <property type="molecule type" value="Genomic_DNA"/>
</dbReference>
<comment type="caution">
    <text evidence="2">The sequence shown here is derived from an EMBL/GenBank/DDBJ whole genome shotgun (WGS) entry which is preliminary data.</text>
</comment>
<proteinExistence type="predicted"/>
<reference evidence="2 3" key="1">
    <citation type="journal article" date="2020" name="ISME J.">
        <title>Uncovering the hidden diversity of litter-decomposition mechanisms in mushroom-forming fungi.</title>
        <authorList>
            <person name="Floudas D."/>
            <person name="Bentzer J."/>
            <person name="Ahren D."/>
            <person name="Johansson T."/>
            <person name="Persson P."/>
            <person name="Tunlid A."/>
        </authorList>
    </citation>
    <scope>NUCLEOTIDE SEQUENCE [LARGE SCALE GENOMIC DNA]</scope>
    <source>
        <strain evidence="2 3">CBS 291.85</strain>
    </source>
</reference>
<protein>
    <submittedName>
        <fullName evidence="2">Uncharacterized protein</fullName>
    </submittedName>
</protein>
<evidence type="ECO:0000313" key="2">
    <source>
        <dbReference type="EMBL" id="KAF5335583.1"/>
    </source>
</evidence>
<evidence type="ECO:0000313" key="3">
    <source>
        <dbReference type="Proteomes" id="UP000559256"/>
    </source>
</evidence>